<evidence type="ECO:0000256" key="1">
    <source>
        <dbReference type="SAM" id="SignalP"/>
    </source>
</evidence>
<proteinExistence type="predicted"/>
<dbReference type="EMBL" id="JBHUEL010000009">
    <property type="protein sequence ID" value="MFD1767256.1"/>
    <property type="molecule type" value="Genomic_DNA"/>
</dbReference>
<dbReference type="RefSeq" id="WP_381514442.1">
    <property type="nucleotide sequence ID" value="NZ_JBHUEL010000009.1"/>
</dbReference>
<feature type="signal peptide" evidence="1">
    <location>
        <begin position="1"/>
        <end position="20"/>
    </location>
</feature>
<protein>
    <submittedName>
        <fullName evidence="2">Uncharacterized protein</fullName>
    </submittedName>
</protein>
<gene>
    <name evidence="2" type="ORF">ACFSAG_10425</name>
</gene>
<organism evidence="2 3">
    <name type="scientific">Sphingorhabdus buctiana</name>
    <dbReference type="NCBI Taxonomy" id="1508805"/>
    <lineage>
        <taxon>Bacteria</taxon>
        <taxon>Pseudomonadati</taxon>
        <taxon>Pseudomonadota</taxon>
        <taxon>Alphaproteobacteria</taxon>
        <taxon>Sphingomonadales</taxon>
        <taxon>Sphingomonadaceae</taxon>
        <taxon>Sphingorhabdus</taxon>
    </lineage>
</organism>
<feature type="chain" id="PRO_5045930175" evidence="1">
    <location>
        <begin position="21"/>
        <end position="135"/>
    </location>
</feature>
<keyword evidence="1" id="KW-0732">Signal</keyword>
<evidence type="ECO:0000313" key="3">
    <source>
        <dbReference type="Proteomes" id="UP001597215"/>
    </source>
</evidence>
<dbReference type="Proteomes" id="UP001597215">
    <property type="component" value="Unassembled WGS sequence"/>
</dbReference>
<name>A0ABW4MF38_9SPHN</name>
<reference evidence="3" key="1">
    <citation type="journal article" date="2019" name="Int. J. Syst. Evol. Microbiol.">
        <title>The Global Catalogue of Microorganisms (GCM) 10K type strain sequencing project: providing services to taxonomists for standard genome sequencing and annotation.</title>
        <authorList>
            <consortium name="The Broad Institute Genomics Platform"/>
            <consortium name="The Broad Institute Genome Sequencing Center for Infectious Disease"/>
            <person name="Wu L."/>
            <person name="Ma J."/>
        </authorList>
    </citation>
    <scope>NUCLEOTIDE SEQUENCE [LARGE SCALE GENOMIC DNA]</scope>
    <source>
        <strain evidence="3">CGMCC 1.12449</strain>
    </source>
</reference>
<evidence type="ECO:0000313" key="2">
    <source>
        <dbReference type="EMBL" id="MFD1767256.1"/>
    </source>
</evidence>
<accession>A0ABW4MF38</accession>
<comment type="caution">
    <text evidence="2">The sequence shown here is derived from an EMBL/GenBank/DDBJ whole genome shotgun (WGS) entry which is preliminary data.</text>
</comment>
<sequence length="135" mass="14936">MHRLALLVAGALAAPAPAQTFGPPYMPGVWSLGETRNCETGPAWVFLADGYYVEVQLPDRGPSATGLWKDEGKAIAYTHSHMPYKDMMTPNELKRLTIEERTADKLVTRNYRGVARVFHRCPENALKANAAQGEH</sequence>
<keyword evidence="3" id="KW-1185">Reference proteome</keyword>